<evidence type="ECO:0000256" key="3">
    <source>
        <dbReference type="ARBA" id="ARBA00022840"/>
    </source>
</evidence>
<dbReference type="SUPFAM" id="SSF52540">
    <property type="entry name" value="P-loop containing nucleoside triphosphate hydrolases"/>
    <property type="match status" value="1"/>
</dbReference>
<protein>
    <submittedName>
        <fullName evidence="7">Heme ABC transporter ATP-binding protein</fullName>
    </submittedName>
</protein>
<dbReference type="EMBL" id="VTWH01000005">
    <property type="protein sequence ID" value="KAA0968475.1"/>
    <property type="molecule type" value="Genomic_DNA"/>
</dbReference>
<evidence type="ECO:0000256" key="5">
    <source>
        <dbReference type="ARBA" id="ARBA00037066"/>
    </source>
</evidence>
<keyword evidence="1" id="KW-0813">Transport</keyword>
<gene>
    <name evidence="7" type="ORF">FPY71_16410</name>
</gene>
<dbReference type="NCBIfam" id="NF010068">
    <property type="entry name" value="PRK13548.1"/>
    <property type="match status" value="1"/>
</dbReference>
<evidence type="ECO:0000256" key="1">
    <source>
        <dbReference type="ARBA" id="ARBA00022448"/>
    </source>
</evidence>
<evidence type="ECO:0000256" key="4">
    <source>
        <dbReference type="ARBA" id="ARBA00022967"/>
    </source>
</evidence>
<keyword evidence="3 7" id="KW-0067">ATP-binding</keyword>
<evidence type="ECO:0000256" key="2">
    <source>
        <dbReference type="ARBA" id="ARBA00022741"/>
    </source>
</evidence>
<dbReference type="GO" id="GO:0005524">
    <property type="term" value="F:ATP binding"/>
    <property type="evidence" value="ECO:0007669"/>
    <property type="project" value="UniProtKB-KW"/>
</dbReference>
<feature type="domain" description="ABC transporter" evidence="6">
    <location>
        <begin position="2"/>
        <end position="239"/>
    </location>
</feature>
<comment type="caution">
    <text evidence="7">The sequence shown here is derived from an EMBL/GenBank/DDBJ whole genome shotgun (WGS) entry which is preliminary data.</text>
</comment>
<name>A0A5B0DR50_9HYPH</name>
<dbReference type="InterPro" id="IPR003593">
    <property type="entry name" value="AAA+_ATPase"/>
</dbReference>
<dbReference type="PANTHER" id="PTHR42794:SF1">
    <property type="entry name" value="HEMIN IMPORT ATP-BINDING PROTEIN HMUV"/>
    <property type="match status" value="1"/>
</dbReference>
<dbReference type="OrthoDB" id="9810077at2"/>
<keyword evidence="8" id="KW-1185">Reference proteome</keyword>
<dbReference type="Gene3D" id="3.40.50.300">
    <property type="entry name" value="P-loop containing nucleotide triphosphate hydrolases"/>
    <property type="match status" value="1"/>
</dbReference>
<dbReference type="InterPro" id="IPR003439">
    <property type="entry name" value="ABC_transporter-like_ATP-bd"/>
</dbReference>
<accession>A0A5B0DR50</accession>
<dbReference type="InterPro" id="IPR027417">
    <property type="entry name" value="P-loop_NTPase"/>
</dbReference>
<evidence type="ECO:0000313" key="8">
    <source>
        <dbReference type="Proteomes" id="UP000324738"/>
    </source>
</evidence>
<dbReference type="SMART" id="SM00382">
    <property type="entry name" value="AAA"/>
    <property type="match status" value="1"/>
</dbReference>
<reference evidence="7 8" key="1">
    <citation type="submission" date="2019-08" db="EMBL/GenBank/DDBJ databases">
        <title>Aureimonas fodiniaquatilis sp. nov., isolated from a coal mine wastewater.</title>
        <authorList>
            <person name="Kim W."/>
        </authorList>
    </citation>
    <scope>NUCLEOTIDE SEQUENCE [LARGE SCALE GENOMIC DNA]</scope>
    <source>
        <strain evidence="7 8">CAU 1482</strain>
    </source>
</reference>
<dbReference type="RefSeq" id="WP_149301423.1">
    <property type="nucleotide sequence ID" value="NZ_VTWH01000005.1"/>
</dbReference>
<comment type="function">
    <text evidence="5">Part of the ABC transporter complex HmuTUV involved in hemin import. Responsible for energy coupling to the transport system.</text>
</comment>
<dbReference type="CDD" id="cd03214">
    <property type="entry name" value="ABC_Iron-Siderophores_B12_Hemin"/>
    <property type="match status" value="1"/>
</dbReference>
<dbReference type="GO" id="GO:0016887">
    <property type="term" value="F:ATP hydrolysis activity"/>
    <property type="evidence" value="ECO:0007669"/>
    <property type="project" value="InterPro"/>
</dbReference>
<evidence type="ECO:0000313" key="7">
    <source>
        <dbReference type="EMBL" id="KAA0968475.1"/>
    </source>
</evidence>
<evidence type="ECO:0000259" key="6">
    <source>
        <dbReference type="PROSITE" id="PS50893"/>
    </source>
</evidence>
<proteinExistence type="predicted"/>
<keyword evidence="2" id="KW-0547">Nucleotide-binding</keyword>
<sequence>MLAAKSLHKRLGERDILADVSVTVRPGEFVAIIGANGAGKSTLMKILSGELAADSGTVHLLGEDVASTSASRLAAMRAVVPQSAEMAFPFTAYEIVRLGAEAGGALNAQHPQICLAALEQVDLAAMAGRLVPTLSGGEAQRVYLARAIAQLMAMKGAQRFLFMDEPTSSLDLQHQVHAIRIGRKLAGQGVGVLAILHDLNLASLAATRIVALCDGKVIADGEPAKVVDDTLIRRLYNIDIGVNATPGPDKPFVLPQAATER</sequence>
<organism evidence="7 8">
    <name type="scientific">Aureimonas fodinaquatilis</name>
    <dbReference type="NCBI Taxonomy" id="2565783"/>
    <lineage>
        <taxon>Bacteria</taxon>
        <taxon>Pseudomonadati</taxon>
        <taxon>Pseudomonadota</taxon>
        <taxon>Alphaproteobacteria</taxon>
        <taxon>Hyphomicrobiales</taxon>
        <taxon>Aurantimonadaceae</taxon>
        <taxon>Aureimonas</taxon>
    </lineage>
</organism>
<dbReference type="Proteomes" id="UP000324738">
    <property type="component" value="Unassembled WGS sequence"/>
</dbReference>
<dbReference type="PROSITE" id="PS50893">
    <property type="entry name" value="ABC_TRANSPORTER_2"/>
    <property type="match status" value="1"/>
</dbReference>
<keyword evidence="4" id="KW-1278">Translocase</keyword>
<dbReference type="AlphaFoldDB" id="A0A5B0DR50"/>
<dbReference type="Pfam" id="PF00005">
    <property type="entry name" value="ABC_tran"/>
    <property type="match status" value="1"/>
</dbReference>
<dbReference type="PANTHER" id="PTHR42794">
    <property type="entry name" value="HEMIN IMPORT ATP-BINDING PROTEIN HMUV"/>
    <property type="match status" value="1"/>
</dbReference>